<organism evidence="1 2">
    <name type="scientific">Alternaria alternata</name>
    <name type="common">Alternaria rot fungus</name>
    <name type="synonym">Torula alternata</name>
    <dbReference type="NCBI Taxonomy" id="5599"/>
    <lineage>
        <taxon>Eukaryota</taxon>
        <taxon>Fungi</taxon>
        <taxon>Dikarya</taxon>
        <taxon>Ascomycota</taxon>
        <taxon>Pezizomycotina</taxon>
        <taxon>Dothideomycetes</taxon>
        <taxon>Pleosporomycetidae</taxon>
        <taxon>Pleosporales</taxon>
        <taxon>Pleosporineae</taxon>
        <taxon>Pleosporaceae</taxon>
        <taxon>Alternaria</taxon>
        <taxon>Alternaria sect. Alternaria</taxon>
        <taxon>Alternaria alternata complex</taxon>
    </lineage>
</organism>
<dbReference type="RefSeq" id="XP_018386909.1">
    <property type="nucleotide sequence ID" value="XM_018523500.1"/>
</dbReference>
<name>A0A177DQ25_ALTAL</name>
<dbReference type="VEuPathDB" id="FungiDB:CC77DRAFT_1007840"/>
<evidence type="ECO:0000313" key="2">
    <source>
        <dbReference type="Proteomes" id="UP000077248"/>
    </source>
</evidence>
<dbReference type="AlphaFoldDB" id="A0A177DQ25"/>
<reference evidence="1 2" key="1">
    <citation type="submission" date="2016-05" db="EMBL/GenBank/DDBJ databases">
        <title>Comparative analysis of secretome profiles of manganese(II)-oxidizing ascomycete fungi.</title>
        <authorList>
            <consortium name="DOE Joint Genome Institute"/>
            <person name="Zeiner C.A."/>
            <person name="Purvine S.O."/>
            <person name="Zink E.M."/>
            <person name="Wu S."/>
            <person name="Pasa-Tolic L."/>
            <person name="Chaput D.L."/>
            <person name="Haridas S."/>
            <person name="Grigoriev I.V."/>
            <person name="Santelli C.M."/>
            <person name="Hansel C.M."/>
        </authorList>
    </citation>
    <scope>NUCLEOTIDE SEQUENCE [LARGE SCALE GENOMIC DNA]</scope>
    <source>
        <strain evidence="1 2">SRC1lrK2f</strain>
    </source>
</reference>
<gene>
    <name evidence="1" type="ORF">CC77DRAFT_1007840</name>
</gene>
<evidence type="ECO:0000313" key="1">
    <source>
        <dbReference type="EMBL" id="OAG21488.1"/>
    </source>
</evidence>
<keyword evidence="2" id="KW-1185">Reference proteome</keyword>
<accession>A0A177DQ25</accession>
<dbReference type="GeneID" id="29109094"/>
<dbReference type="Proteomes" id="UP000077248">
    <property type="component" value="Unassembled WGS sequence"/>
</dbReference>
<proteinExistence type="predicted"/>
<dbReference type="EMBL" id="KV441476">
    <property type="protein sequence ID" value="OAG21488.1"/>
    <property type="molecule type" value="Genomic_DNA"/>
</dbReference>
<protein>
    <submittedName>
        <fullName evidence="1">Uncharacterized protein</fullName>
    </submittedName>
</protein>
<sequence>MNRSTKVHASQISEVEIVKVSRSVKAFFSANAIWKTASISKFNKSSVYDLKEQGYIELCVGQEGRKYRTRTLQEAAERGKVQLPIPEIHEKAMNTARSKGGSKVWNEFKDGTTRDKLDKKGGFEGAVWDWDLFERRKRKQEAAPRSPVSTSPRGWAEDCFHRPLTDFVPQLRARSIGFMFAYELAIAGLSAAEAGAGSAG</sequence>
<dbReference type="KEGG" id="aalt:CC77DRAFT_1007840"/>